<keyword evidence="6 11" id="KW-0472">Membrane</keyword>
<dbReference type="OrthoDB" id="4564at2759"/>
<feature type="transmembrane region" description="Helical" evidence="11">
    <location>
        <begin position="467"/>
        <end position="486"/>
    </location>
</feature>
<dbReference type="InParanoid" id="A0A2V0NK06"/>
<dbReference type="GO" id="GO:0034707">
    <property type="term" value="C:chloride channel complex"/>
    <property type="evidence" value="ECO:0007669"/>
    <property type="project" value="UniProtKB-KW"/>
</dbReference>
<dbReference type="Gene3D" id="1.10.3080.10">
    <property type="entry name" value="Clc chloride channel"/>
    <property type="match status" value="1"/>
</dbReference>
<feature type="region of interest" description="Disordered" evidence="10">
    <location>
        <begin position="102"/>
        <end position="182"/>
    </location>
</feature>
<feature type="compositionally biased region" description="Low complexity" evidence="10">
    <location>
        <begin position="169"/>
        <end position="178"/>
    </location>
</feature>
<dbReference type="SUPFAM" id="SSF54631">
    <property type="entry name" value="CBS-domain pair"/>
    <property type="match status" value="1"/>
</dbReference>
<gene>
    <name evidence="12" type="ORF">Rsub_00302</name>
</gene>
<evidence type="ECO:0000256" key="3">
    <source>
        <dbReference type="ARBA" id="ARBA00022692"/>
    </source>
</evidence>
<dbReference type="InterPro" id="IPR046342">
    <property type="entry name" value="CBS_dom_sf"/>
</dbReference>
<dbReference type="InterPro" id="IPR001807">
    <property type="entry name" value="ClC"/>
</dbReference>
<dbReference type="GO" id="GO:0005254">
    <property type="term" value="F:chloride channel activity"/>
    <property type="evidence" value="ECO:0007669"/>
    <property type="project" value="UniProtKB-KW"/>
</dbReference>
<dbReference type="CDD" id="cd00400">
    <property type="entry name" value="Voltage_gated_ClC"/>
    <property type="match status" value="1"/>
</dbReference>
<feature type="transmembrane region" description="Helical" evidence="11">
    <location>
        <begin position="429"/>
        <end position="455"/>
    </location>
</feature>
<evidence type="ECO:0000256" key="6">
    <source>
        <dbReference type="ARBA" id="ARBA00023136"/>
    </source>
</evidence>
<dbReference type="InterPro" id="IPR050368">
    <property type="entry name" value="ClC-type_chloride_channel"/>
</dbReference>
<name>A0A2V0NK06_9CHLO</name>
<evidence type="ECO:0000256" key="10">
    <source>
        <dbReference type="SAM" id="MobiDB-lite"/>
    </source>
</evidence>
<keyword evidence="13" id="KW-1185">Reference proteome</keyword>
<keyword evidence="3 11" id="KW-0812">Transmembrane</keyword>
<feature type="transmembrane region" description="Helical" evidence="11">
    <location>
        <begin position="592"/>
        <end position="613"/>
    </location>
</feature>
<evidence type="ECO:0000256" key="2">
    <source>
        <dbReference type="ARBA" id="ARBA00022448"/>
    </source>
</evidence>
<feature type="compositionally biased region" description="Low complexity" evidence="10">
    <location>
        <begin position="107"/>
        <end position="145"/>
    </location>
</feature>
<feature type="region of interest" description="Disordered" evidence="10">
    <location>
        <begin position="36"/>
        <end position="85"/>
    </location>
</feature>
<feature type="transmembrane region" description="Helical" evidence="11">
    <location>
        <begin position="275"/>
        <end position="295"/>
    </location>
</feature>
<feature type="transmembrane region" description="Helical" evidence="11">
    <location>
        <begin position="679"/>
        <end position="699"/>
    </location>
</feature>
<comment type="caution">
    <text evidence="12">The sequence shown here is derived from an EMBL/GenBank/DDBJ whole genome shotgun (WGS) entry which is preliminary data.</text>
</comment>
<dbReference type="InterPro" id="IPR014743">
    <property type="entry name" value="Cl-channel_core"/>
</dbReference>
<keyword evidence="7" id="KW-0869">Chloride channel</keyword>
<evidence type="ECO:0000313" key="13">
    <source>
        <dbReference type="Proteomes" id="UP000247498"/>
    </source>
</evidence>
<keyword evidence="8" id="KW-0868">Chloride</keyword>
<organism evidence="12 13">
    <name type="scientific">Raphidocelis subcapitata</name>
    <dbReference type="NCBI Taxonomy" id="307507"/>
    <lineage>
        <taxon>Eukaryota</taxon>
        <taxon>Viridiplantae</taxon>
        <taxon>Chlorophyta</taxon>
        <taxon>core chlorophytes</taxon>
        <taxon>Chlorophyceae</taxon>
        <taxon>CS clade</taxon>
        <taxon>Sphaeropleales</taxon>
        <taxon>Selenastraceae</taxon>
        <taxon>Raphidocelis</taxon>
    </lineage>
</organism>
<proteinExistence type="predicted"/>
<feature type="compositionally biased region" description="Low complexity" evidence="10">
    <location>
        <begin position="212"/>
        <end position="243"/>
    </location>
</feature>
<feature type="region of interest" description="Disordered" evidence="10">
    <location>
        <begin position="212"/>
        <end position="264"/>
    </location>
</feature>
<evidence type="ECO:0000256" key="5">
    <source>
        <dbReference type="ARBA" id="ARBA00023065"/>
    </source>
</evidence>
<dbReference type="PANTHER" id="PTHR43427">
    <property type="entry name" value="CHLORIDE CHANNEL PROTEIN CLC-E"/>
    <property type="match status" value="1"/>
</dbReference>
<dbReference type="STRING" id="307507.A0A2V0NK06"/>
<feature type="transmembrane region" description="Helical" evidence="11">
    <location>
        <begin position="649"/>
        <end position="673"/>
    </location>
</feature>
<evidence type="ECO:0000256" key="1">
    <source>
        <dbReference type="ARBA" id="ARBA00004141"/>
    </source>
</evidence>
<dbReference type="Proteomes" id="UP000247498">
    <property type="component" value="Unassembled WGS sequence"/>
</dbReference>
<keyword evidence="5" id="KW-0406">Ion transport</keyword>
<evidence type="ECO:0000256" key="4">
    <source>
        <dbReference type="ARBA" id="ARBA00022989"/>
    </source>
</evidence>
<protein>
    <submittedName>
        <fullName evidence="12">Cl-channel voltage-gated family</fullName>
    </submittedName>
</protein>
<evidence type="ECO:0000256" key="9">
    <source>
        <dbReference type="ARBA" id="ARBA00023303"/>
    </source>
</evidence>
<keyword evidence="2" id="KW-0813">Transport</keyword>
<evidence type="ECO:0000256" key="11">
    <source>
        <dbReference type="SAM" id="Phobius"/>
    </source>
</evidence>
<evidence type="ECO:0000256" key="7">
    <source>
        <dbReference type="ARBA" id="ARBA00023173"/>
    </source>
</evidence>
<feature type="transmembrane region" description="Helical" evidence="11">
    <location>
        <begin position="515"/>
        <end position="537"/>
    </location>
</feature>
<keyword evidence="4 11" id="KW-1133">Transmembrane helix</keyword>
<dbReference type="SUPFAM" id="SSF81340">
    <property type="entry name" value="Clc chloride channel"/>
    <property type="match status" value="1"/>
</dbReference>
<accession>A0A2V0NK06</accession>
<dbReference type="EMBL" id="BDRX01000001">
    <property type="protein sequence ID" value="GBF87591.1"/>
    <property type="molecule type" value="Genomic_DNA"/>
</dbReference>
<feature type="transmembrane region" description="Helical" evidence="11">
    <location>
        <begin position="557"/>
        <end position="580"/>
    </location>
</feature>
<dbReference type="AlphaFoldDB" id="A0A2V0NK06"/>
<dbReference type="PANTHER" id="PTHR43427:SF6">
    <property type="entry name" value="CHLORIDE CHANNEL PROTEIN CLC-E"/>
    <property type="match status" value="1"/>
</dbReference>
<dbReference type="Pfam" id="PF00654">
    <property type="entry name" value="Voltage_CLC"/>
    <property type="match status" value="1"/>
</dbReference>
<sequence>MLRTRTCCGGAAGRAGGGGGSRAAATRLAAAAPACGRGPVPLPLPPQRRAGVCRAATPRRSPGAAPGSPIGSRDGGDAPQAAAAAAASVPSLLSAAISSVLGGGGASAAAAGSSSTAASSSSSSSGGRGGAPVSTIMAPLPDGAAAPPPPPPPERDDEEARGSSGGKGAAPAAASREAVPSDVASSLSTIASIDEEGPSGTVIRRRLLSRARNGSGAGAALSPSASGSGRAGSPGSASGAPSPSGGGRPNTGSEDEPEQPLGGFLGALLTDREDLVTLFYAMATGVVVATSVFFFDVSIQYIHDLPDILAGLHVGGGRATGLVLPGDFAVPFRCIMPIGAGFAVAALQSRGFAPGLKFLTRAIEGVVDDSKNATLPKDYGQVFRKAAASAITLGSGASLGPEAPSVELGANTAAVLAPKHLSKRRQRMLVAAGAAAGVSAAFDAPTSGALFAVEFVLKSSRLGLDRLSTSTVFASTSVAAGVVGFLRTQGRALGIAGASQHLVGRIPYFSIQPNLLIDVLQFSVLGIGCAGAAVLLYEGVRVSETVLRPLPRWAAAPLGGALCGAIALKFPTVQFGYTSLEEIFRDESRASVGDLTALLFAKIAATSVCAGAGLVGGLFQPSLFLGALVGDIAAHVVGSRWGVVDPTTFTVVGAAAVLGAACRAPLTAIALMVEITRDVGLLVPLLAAIGVASLVSEYGEGVLGRQLDRLLAHGFLAEASAFWGARAAGAAGGGGAAAGAAAAQPPNRTVEEVICTPARLYVRHTLPLEQAKVALASRNSPAAVVVDDNFNPMGLVYLEDIEGLLEEEAVKAELLNQEDSNFNRAP</sequence>
<evidence type="ECO:0000313" key="12">
    <source>
        <dbReference type="EMBL" id="GBF87591.1"/>
    </source>
</evidence>
<comment type="subcellular location">
    <subcellularLocation>
        <location evidence="1">Membrane</location>
        <topology evidence="1">Multi-pass membrane protein</topology>
    </subcellularLocation>
</comment>
<keyword evidence="9" id="KW-0407">Ion channel</keyword>
<evidence type="ECO:0000256" key="8">
    <source>
        <dbReference type="ARBA" id="ARBA00023214"/>
    </source>
</evidence>
<reference evidence="12 13" key="1">
    <citation type="journal article" date="2018" name="Sci. Rep.">
        <title>Raphidocelis subcapitata (=Pseudokirchneriella subcapitata) provides an insight into genome evolution and environmental adaptations in the Sphaeropleales.</title>
        <authorList>
            <person name="Suzuki S."/>
            <person name="Yamaguchi H."/>
            <person name="Nakajima N."/>
            <person name="Kawachi M."/>
        </authorList>
    </citation>
    <scope>NUCLEOTIDE SEQUENCE [LARGE SCALE GENOMIC DNA]</scope>
    <source>
        <strain evidence="12 13">NIES-35</strain>
    </source>
</reference>